<sequence>MGKVGVVIIPVLYNICSDSATAFLSETKVRSVMHPGIYDLKPNILTNRFVRVMNLLRLLNDLLTMLAVRTQLLDSIGT</sequence>
<keyword evidence="2" id="KW-1185">Reference proteome</keyword>
<reference evidence="1 2" key="1">
    <citation type="submission" date="2017-12" db="EMBL/GenBank/DDBJ databases">
        <title>Comparative genomics of Botrytis spp.</title>
        <authorList>
            <person name="Valero-Jimenez C.A."/>
            <person name="Tapia P."/>
            <person name="Veloso J."/>
            <person name="Silva-Moreno E."/>
            <person name="Staats M."/>
            <person name="Valdes J.H."/>
            <person name="Van Kan J.A.L."/>
        </authorList>
    </citation>
    <scope>NUCLEOTIDE SEQUENCE [LARGE SCALE GENOMIC DNA]</scope>
    <source>
        <strain evidence="1 2">Bh0001</strain>
    </source>
</reference>
<proteinExistence type="predicted"/>
<comment type="caution">
    <text evidence="1">The sequence shown here is derived from an EMBL/GenBank/DDBJ whole genome shotgun (WGS) entry which is preliminary data.</text>
</comment>
<dbReference type="EMBL" id="PQXK01000086">
    <property type="protein sequence ID" value="TGO37894.1"/>
    <property type="molecule type" value="Genomic_DNA"/>
</dbReference>
<evidence type="ECO:0000313" key="2">
    <source>
        <dbReference type="Proteomes" id="UP000297814"/>
    </source>
</evidence>
<gene>
    <name evidence="1" type="ORF">BHYA_0086g00090</name>
</gene>
<organism evidence="1 2">
    <name type="scientific">Botrytis hyacinthi</name>
    <dbReference type="NCBI Taxonomy" id="278943"/>
    <lineage>
        <taxon>Eukaryota</taxon>
        <taxon>Fungi</taxon>
        <taxon>Dikarya</taxon>
        <taxon>Ascomycota</taxon>
        <taxon>Pezizomycotina</taxon>
        <taxon>Leotiomycetes</taxon>
        <taxon>Helotiales</taxon>
        <taxon>Sclerotiniaceae</taxon>
        <taxon>Botrytis</taxon>
    </lineage>
</organism>
<dbReference type="AlphaFoldDB" id="A0A4Z1GLU7"/>
<protein>
    <submittedName>
        <fullName evidence="1">Uncharacterized protein</fullName>
    </submittedName>
</protein>
<dbReference type="Proteomes" id="UP000297814">
    <property type="component" value="Unassembled WGS sequence"/>
</dbReference>
<name>A0A4Z1GLU7_9HELO</name>
<evidence type="ECO:0000313" key="1">
    <source>
        <dbReference type="EMBL" id="TGO37894.1"/>
    </source>
</evidence>
<accession>A0A4Z1GLU7</accession>